<feature type="transmembrane region" description="Helical" evidence="1">
    <location>
        <begin position="124"/>
        <end position="142"/>
    </location>
</feature>
<gene>
    <name evidence="2" type="ORF">BXY53_2144</name>
</gene>
<dbReference type="PANTHER" id="PTHR15887:SF1">
    <property type="entry name" value="TRANSMEMBRANE PROTEIN 69"/>
    <property type="match status" value="1"/>
</dbReference>
<feature type="transmembrane region" description="Helical" evidence="1">
    <location>
        <begin position="40"/>
        <end position="61"/>
    </location>
</feature>
<dbReference type="RefSeq" id="WP_119061960.1">
    <property type="nucleotide sequence ID" value="NZ_QXDF01000002.1"/>
</dbReference>
<accession>A0A397PF52</accession>
<keyword evidence="1" id="KW-1133">Transmembrane helix</keyword>
<evidence type="ECO:0000256" key="1">
    <source>
        <dbReference type="SAM" id="Phobius"/>
    </source>
</evidence>
<keyword evidence="3" id="KW-1185">Reference proteome</keyword>
<dbReference type="Pfam" id="PF11911">
    <property type="entry name" value="DUF3429"/>
    <property type="match status" value="1"/>
</dbReference>
<dbReference type="InterPro" id="IPR021836">
    <property type="entry name" value="DUF3429"/>
</dbReference>
<dbReference type="PANTHER" id="PTHR15887">
    <property type="entry name" value="TRANSMEMBRANE PROTEIN 69"/>
    <property type="match status" value="1"/>
</dbReference>
<feature type="transmembrane region" description="Helical" evidence="1">
    <location>
        <begin position="93"/>
        <end position="112"/>
    </location>
</feature>
<dbReference type="OrthoDB" id="8374048at2"/>
<evidence type="ECO:0000313" key="2">
    <source>
        <dbReference type="EMBL" id="RIA47588.1"/>
    </source>
</evidence>
<dbReference type="AlphaFoldDB" id="A0A397PF52"/>
<feature type="transmembrane region" description="Helical" evidence="1">
    <location>
        <begin position="68"/>
        <end position="87"/>
    </location>
</feature>
<organism evidence="2 3">
    <name type="scientific">Dichotomicrobium thermohalophilum</name>
    <dbReference type="NCBI Taxonomy" id="933063"/>
    <lineage>
        <taxon>Bacteria</taxon>
        <taxon>Pseudomonadati</taxon>
        <taxon>Pseudomonadota</taxon>
        <taxon>Alphaproteobacteria</taxon>
        <taxon>Hyphomicrobiales</taxon>
        <taxon>Hyphomicrobiaceae</taxon>
        <taxon>Dichotomicrobium</taxon>
    </lineage>
</organism>
<comment type="caution">
    <text evidence="2">The sequence shown here is derived from an EMBL/GenBank/DDBJ whole genome shotgun (WGS) entry which is preliminary data.</text>
</comment>
<sequence length="143" mass="15284">MNERVLARILTFAGALPFIAAVVALPFAPAEATASIWQAVLGYGAVIASFVSGIHWGLFLYRNAALPLNLFISSNICALAAWATLLLPSLRLALLLLIAVFAALFAIDHTVWRAGGHEAWFYQLRAAITAIVIAALIVLLLMA</sequence>
<dbReference type="EMBL" id="QXDF01000002">
    <property type="protein sequence ID" value="RIA47588.1"/>
    <property type="molecule type" value="Genomic_DNA"/>
</dbReference>
<name>A0A397PF52_9HYPH</name>
<keyword evidence="1" id="KW-0812">Transmembrane</keyword>
<keyword evidence="1" id="KW-0472">Membrane</keyword>
<proteinExistence type="predicted"/>
<dbReference type="Proteomes" id="UP000266273">
    <property type="component" value="Unassembled WGS sequence"/>
</dbReference>
<reference evidence="2 3" key="1">
    <citation type="submission" date="2018-08" db="EMBL/GenBank/DDBJ databases">
        <title>Genomic Encyclopedia of Archaeal and Bacterial Type Strains, Phase II (KMG-II): from individual species to whole genera.</title>
        <authorList>
            <person name="Goeker M."/>
        </authorList>
    </citation>
    <scope>NUCLEOTIDE SEQUENCE [LARGE SCALE GENOMIC DNA]</scope>
    <source>
        <strain evidence="2 3">DSM 5002</strain>
    </source>
</reference>
<protein>
    <submittedName>
        <fullName evidence="2">Uncharacterized protein DUF3429</fullName>
    </submittedName>
</protein>
<evidence type="ECO:0000313" key="3">
    <source>
        <dbReference type="Proteomes" id="UP000266273"/>
    </source>
</evidence>